<gene>
    <name evidence="6" type="ORF">ACFSAH_18895</name>
</gene>
<feature type="domain" description="PNPLA" evidence="5">
    <location>
        <begin position="24"/>
        <end position="219"/>
    </location>
</feature>
<dbReference type="CDD" id="cd07205">
    <property type="entry name" value="Pat_PNPLA6_PNPLA7_NTE1_like"/>
    <property type="match status" value="1"/>
</dbReference>
<dbReference type="InterPro" id="IPR002641">
    <property type="entry name" value="PNPLA_dom"/>
</dbReference>
<evidence type="ECO:0000256" key="4">
    <source>
        <dbReference type="PROSITE-ProRule" id="PRU01161"/>
    </source>
</evidence>
<feature type="short sequence motif" description="GXSXG" evidence="4">
    <location>
        <begin position="55"/>
        <end position="59"/>
    </location>
</feature>
<dbReference type="PANTHER" id="PTHR14226:SF29">
    <property type="entry name" value="NEUROPATHY TARGET ESTERASE SWS"/>
    <property type="match status" value="1"/>
</dbReference>
<dbReference type="Proteomes" id="UP001597118">
    <property type="component" value="Unassembled WGS sequence"/>
</dbReference>
<dbReference type="InterPro" id="IPR016035">
    <property type="entry name" value="Acyl_Trfase/lysoPLipase"/>
</dbReference>
<dbReference type="Pfam" id="PF01734">
    <property type="entry name" value="Patatin"/>
    <property type="match status" value="1"/>
</dbReference>
<feature type="active site" description="Proton acceptor" evidence="4">
    <location>
        <position position="206"/>
    </location>
</feature>
<dbReference type="PROSITE" id="PS51635">
    <property type="entry name" value="PNPLA"/>
    <property type="match status" value="1"/>
</dbReference>
<evidence type="ECO:0000313" key="7">
    <source>
        <dbReference type="Proteomes" id="UP001597118"/>
    </source>
</evidence>
<dbReference type="SUPFAM" id="SSF52151">
    <property type="entry name" value="FabD/lysophospholipase-like"/>
    <property type="match status" value="1"/>
</dbReference>
<feature type="short sequence motif" description="DGA/G" evidence="4">
    <location>
        <begin position="206"/>
        <end position="208"/>
    </location>
</feature>
<keyword evidence="2 4" id="KW-0442">Lipid degradation</keyword>
<evidence type="ECO:0000256" key="1">
    <source>
        <dbReference type="ARBA" id="ARBA00022801"/>
    </source>
</evidence>
<sequence>MRFFLAGLVLILYSFTTLGQKVGLVFSGGGAKGLAHIGVLKALEENNIPIDYISGTSMGAIVGAMYSAGYSPQEIEKIALSNDFQNWVSGRYESDFGKFYDKKPINPSFFSAKAQIDTSFSFKFRSNIINDVPLNYALLELLSKASAHAKDNFDNLFIPFRCVVSDVLSEKIIIVKGGSLAEAVRGSMSVPLVYRPIKVDNKFVFDGGLYNNFPVDVMKEEFSPDFLIGVNVSSKNFISYPSEKDDKLINRFLLYMFLSNSDSTQIGKNGVYIEPNLKNYSSTNFNPVQELIDIGYRATLADMPKILKTISSRVSIEKVDERRALFLNKNPELTFDGINVTGLNSKKTLYVKNIFNYENRSLSMKDIKKGYYKLLGDDNFETIYPGLTYNPVDDKYNFGINIHSDANFKFDFGGNISSRPISNAYFGLQYSFLDRFVYTFNANIYTGRFYESGLGAFRMDFPFKKPFFIETQFVYNRWNYYNPGELLSKNSDPDYIDQSDKRLGVKAGFYGGKNAVLNTFFFTFKNRDNYSPNNTFKTGDILDLATFEGYITGINYNKNSLNRKQYASAGKLFDISVSYTQGIEKYQPGNILMNSPSYLSIATGQKDKWWIRAKATLEEYIPSSKKYKFGYMADASFSNRPSFLTYTNNLLTSTAFYPLQDSRSQFNPKLRADSYLAAGGKIVYSVMKKADIRLEGYLFQPLQDIELKDLQHTKFGDLFSDRTFIAGSSLVYHSPIGPIAFNLNYYDNTPKKFGFLFHIGYLLYNKRAIEL</sequence>
<organism evidence="6 7">
    <name type="scientific">Pseudopedobacter beijingensis</name>
    <dbReference type="NCBI Taxonomy" id="1207056"/>
    <lineage>
        <taxon>Bacteria</taxon>
        <taxon>Pseudomonadati</taxon>
        <taxon>Bacteroidota</taxon>
        <taxon>Sphingobacteriia</taxon>
        <taxon>Sphingobacteriales</taxon>
        <taxon>Sphingobacteriaceae</taxon>
        <taxon>Pseudopedobacter</taxon>
    </lineage>
</organism>
<feature type="active site" description="Nucleophile" evidence="4">
    <location>
        <position position="57"/>
    </location>
</feature>
<evidence type="ECO:0000256" key="3">
    <source>
        <dbReference type="ARBA" id="ARBA00023098"/>
    </source>
</evidence>
<proteinExistence type="predicted"/>
<reference evidence="7" key="1">
    <citation type="journal article" date="2019" name="Int. J. Syst. Evol. Microbiol.">
        <title>The Global Catalogue of Microorganisms (GCM) 10K type strain sequencing project: providing services to taxonomists for standard genome sequencing and annotation.</title>
        <authorList>
            <consortium name="The Broad Institute Genomics Platform"/>
            <consortium name="The Broad Institute Genome Sequencing Center for Infectious Disease"/>
            <person name="Wu L."/>
            <person name="Ma J."/>
        </authorList>
    </citation>
    <scope>NUCLEOTIDE SEQUENCE [LARGE SCALE GENOMIC DNA]</scope>
    <source>
        <strain evidence="7">CCUG 53762</strain>
    </source>
</reference>
<feature type="short sequence motif" description="GXGXXG" evidence="4">
    <location>
        <begin position="28"/>
        <end position="33"/>
    </location>
</feature>
<protein>
    <submittedName>
        <fullName evidence="6">Patatin-like phospholipase family protein</fullName>
    </submittedName>
</protein>
<dbReference type="EMBL" id="JBHUDG010000051">
    <property type="protein sequence ID" value="MFD1631947.1"/>
    <property type="molecule type" value="Genomic_DNA"/>
</dbReference>
<keyword evidence="3 4" id="KW-0443">Lipid metabolism</keyword>
<evidence type="ECO:0000313" key="6">
    <source>
        <dbReference type="EMBL" id="MFD1631947.1"/>
    </source>
</evidence>
<evidence type="ECO:0000256" key="2">
    <source>
        <dbReference type="ARBA" id="ARBA00022963"/>
    </source>
</evidence>
<dbReference type="RefSeq" id="WP_379664269.1">
    <property type="nucleotide sequence ID" value="NZ_JBHUDG010000051.1"/>
</dbReference>
<evidence type="ECO:0000259" key="5">
    <source>
        <dbReference type="PROSITE" id="PS51635"/>
    </source>
</evidence>
<keyword evidence="7" id="KW-1185">Reference proteome</keyword>
<dbReference type="InterPro" id="IPR050301">
    <property type="entry name" value="NTE"/>
</dbReference>
<comment type="caution">
    <text evidence="6">The sequence shown here is derived from an EMBL/GenBank/DDBJ whole genome shotgun (WGS) entry which is preliminary data.</text>
</comment>
<keyword evidence="1 4" id="KW-0378">Hydrolase</keyword>
<accession>A0ABW4IHW5</accession>
<dbReference type="PANTHER" id="PTHR14226">
    <property type="entry name" value="NEUROPATHY TARGET ESTERASE/SWISS CHEESE D.MELANOGASTER"/>
    <property type="match status" value="1"/>
</dbReference>
<dbReference type="Gene3D" id="3.40.1090.10">
    <property type="entry name" value="Cytosolic phospholipase A2 catalytic domain"/>
    <property type="match status" value="2"/>
</dbReference>
<name>A0ABW4IHW5_9SPHI</name>